<dbReference type="InterPro" id="IPR053151">
    <property type="entry name" value="RNase_H-like"/>
</dbReference>
<reference evidence="2" key="1">
    <citation type="submission" date="2015-12" db="EMBL/GenBank/DDBJ databases">
        <title>Gene expression during late stages of embryo sac development: a critical building block for successful pollen-pistil interactions.</title>
        <authorList>
            <person name="Liu Y."/>
            <person name="Joly V."/>
            <person name="Sabar M."/>
            <person name="Matton D.P."/>
        </authorList>
    </citation>
    <scope>NUCLEOTIDE SEQUENCE</scope>
</reference>
<dbReference type="Gene3D" id="3.30.420.10">
    <property type="entry name" value="Ribonuclease H-like superfamily/Ribonuclease H"/>
    <property type="match status" value="1"/>
</dbReference>
<feature type="domain" description="RNase H type-1" evidence="1">
    <location>
        <begin position="2"/>
        <end position="71"/>
    </location>
</feature>
<dbReference type="AlphaFoldDB" id="A0A0V0H2R1"/>
<evidence type="ECO:0000313" key="2">
    <source>
        <dbReference type="EMBL" id="JAP14616.1"/>
    </source>
</evidence>
<protein>
    <submittedName>
        <fullName evidence="2">Putative ovule protein</fullName>
    </submittedName>
</protein>
<dbReference type="GO" id="GO:0003676">
    <property type="term" value="F:nucleic acid binding"/>
    <property type="evidence" value="ECO:0007669"/>
    <property type="project" value="InterPro"/>
</dbReference>
<dbReference type="InterPro" id="IPR012337">
    <property type="entry name" value="RNaseH-like_sf"/>
</dbReference>
<dbReference type="SUPFAM" id="SSF53098">
    <property type="entry name" value="Ribonuclease H-like"/>
    <property type="match status" value="1"/>
</dbReference>
<name>A0A0V0H2R1_SOLCH</name>
<dbReference type="InterPro" id="IPR002156">
    <property type="entry name" value="RNaseH_domain"/>
</dbReference>
<accession>A0A0V0H2R1</accession>
<dbReference type="PANTHER" id="PTHR47723:SF14">
    <property type="entry name" value="RNASE H TYPE-1 DOMAIN-CONTAINING PROTEIN"/>
    <property type="match status" value="1"/>
</dbReference>
<dbReference type="PANTHER" id="PTHR47723">
    <property type="entry name" value="OS05G0353850 PROTEIN"/>
    <property type="match status" value="1"/>
</dbReference>
<proteinExistence type="predicted"/>
<dbReference type="InterPro" id="IPR036397">
    <property type="entry name" value="RNaseH_sf"/>
</dbReference>
<organism evidence="2">
    <name type="scientific">Solanum chacoense</name>
    <name type="common">Chaco potato</name>
    <dbReference type="NCBI Taxonomy" id="4108"/>
    <lineage>
        <taxon>Eukaryota</taxon>
        <taxon>Viridiplantae</taxon>
        <taxon>Streptophyta</taxon>
        <taxon>Embryophyta</taxon>
        <taxon>Tracheophyta</taxon>
        <taxon>Spermatophyta</taxon>
        <taxon>Magnoliopsida</taxon>
        <taxon>eudicotyledons</taxon>
        <taxon>Gunneridae</taxon>
        <taxon>Pentapetalae</taxon>
        <taxon>asterids</taxon>
        <taxon>lamiids</taxon>
        <taxon>Solanales</taxon>
        <taxon>Solanaceae</taxon>
        <taxon>Solanoideae</taxon>
        <taxon>Solaneae</taxon>
        <taxon>Solanum</taxon>
    </lineage>
</organism>
<dbReference type="GO" id="GO:0004523">
    <property type="term" value="F:RNA-DNA hybrid ribonuclease activity"/>
    <property type="evidence" value="ECO:0007669"/>
    <property type="project" value="InterPro"/>
</dbReference>
<dbReference type="Pfam" id="PF13456">
    <property type="entry name" value="RVT_3"/>
    <property type="match status" value="1"/>
</dbReference>
<evidence type="ECO:0000259" key="1">
    <source>
        <dbReference type="Pfam" id="PF13456"/>
    </source>
</evidence>
<dbReference type="EMBL" id="GEDG01026317">
    <property type="protein sequence ID" value="JAP14616.1"/>
    <property type="molecule type" value="Transcribed_RNA"/>
</dbReference>
<dbReference type="InterPro" id="IPR044730">
    <property type="entry name" value="RNase_H-like_dom_plant"/>
</dbReference>
<sequence length="88" mass="10542">MAALFYGLKWYANRGFSNVWVETDSMLLTRCIKREWDPPWKINARKLIEEHGYHISHFFREANKPTEKIANLSHGFFRSSLQLFFYPS</sequence>
<dbReference type="CDD" id="cd06222">
    <property type="entry name" value="RNase_H_like"/>
    <property type="match status" value="1"/>
</dbReference>